<accession>A0A5B7HHV2</accession>
<dbReference type="Proteomes" id="UP000324222">
    <property type="component" value="Unassembled WGS sequence"/>
</dbReference>
<proteinExistence type="predicted"/>
<sequence>MLKIDNSRRSFCQERERGDPVGSDENKNSYMIKLRVSGCRLGGLALIGLRVTKGTESIYCAIVCLLLYLPEQLSRIATMKGRALCAGCDAGLVDCKELTPHEGKNLKQ</sequence>
<evidence type="ECO:0000256" key="1">
    <source>
        <dbReference type="SAM" id="MobiDB-lite"/>
    </source>
</evidence>
<organism evidence="2 3">
    <name type="scientific">Portunus trituberculatus</name>
    <name type="common">Swimming crab</name>
    <name type="synonym">Neptunus trituberculatus</name>
    <dbReference type="NCBI Taxonomy" id="210409"/>
    <lineage>
        <taxon>Eukaryota</taxon>
        <taxon>Metazoa</taxon>
        <taxon>Ecdysozoa</taxon>
        <taxon>Arthropoda</taxon>
        <taxon>Crustacea</taxon>
        <taxon>Multicrustacea</taxon>
        <taxon>Malacostraca</taxon>
        <taxon>Eumalacostraca</taxon>
        <taxon>Eucarida</taxon>
        <taxon>Decapoda</taxon>
        <taxon>Pleocyemata</taxon>
        <taxon>Brachyura</taxon>
        <taxon>Eubrachyura</taxon>
        <taxon>Portunoidea</taxon>
        <taxon>Portunidae</taxon>
        <taxon>Portuninae</taxon>
        <taxon>Portunus</taxon>
    </lineage>
</organism>
<protein>
    <submittedName>
        <fullName evidence="2">Uncharacterized protein</fullName>
    </submittedName>
</protein>
<gene>
    <name evidence="2" type="ORF">E2C01_063330</name>
</gene>
<reference evidence="2 3" key="1">
    <citation type="submission" date="2019-05" db="EMBL/GenBank/DDBJ databases">
        <title>Another draft genome of Portunus trituberculatus and its Hox gene families provides insights of decapod evolution.</title>
        <authorList>
            <person name="Jeong J.-H."/>
            <person name="Song I."/>
            <person name="Kim S."/>
            <person name="Choi T."/>
            <person name="Kim D."/>
            <person name="Ryu S."/>
            <person name="Kim W."/>
        </authorList>
    </citation>
    <scope>NUCLEOTIDE SEQUENCE [LARGE SCALE GENOMIC DNA]</scope>
    <source>
        <tissue evidence="2">Muscle</tissue>
    </source>
</reference>
<dbReference type="AlphaFoldDB" id="A0A5B7HHV2"/>
<dbReference type="EMBL" id="VSRR010028907">
    <property type="protein sequence ID" value="MPC69115.1"/>
    <property type="molecule type" value="Genomic_DNA"/>
</dbReference>
<comment type="caution">
    <text evidence="2">The sequence shown here is derived from an EMBL/GenBank/DDBJ whole genome shotgun (WGS) entry which is preliminary data.</text>
</comment>
<evidence type="ECO:0000313" key="3">
    <source>
        <dbReference type="Proteomes" id="UP000324222"/>
    </source>
</evidence>
<name>A0A5B7HHV2_PORTR</name>
<evidence type="ECO:0000313" key="2">
    <source>
        <dbReference type="EMBL" id="MPC69115.1"/>
    </source>
</evidence>
<feature type="region of interest" description="Disordered" evidence="1">
    <location>
        <begin position="1"/>
        <end position="26"/>
    </location>
</feature>
<keyword evidence="3" id="KW-1185">Reference proteome</keyword>